<dbReference type="EMBL" id="FNKH01000002">
    <property type="protein sequence ID" value="SDQ61601.1"/>
    <property type="molecule type" value="Genomic_DNA"/>
</dbReference>
<keyword evidence="1" id="KW-0812">Transmembrane</keyword>
<dbReference type="Proteomes" id="UP000181917">
    <property type="component" value="Unassembled WGS sequence"/>
</dbReference>
<proteinExistence type="predicted"/>
<accession>A0A1H1CBJ8</accession>
<protein>
    <submittedName>
        <fullName evidence="2">Small integral membrane protein</fullName>
    </submittedName>
</protein>
<name>A0A1H1CBJ8_9MICC</name>
<evidence type="ECO:0000313" key="2">
    <source>
        <dbReference type="EMBL" id="SDQ61601.1"/>
    </source>
</evidence>
<dbReference type="OrthoDB" id="4570571at2"/>
<evidence type="ECO:0000256" key="1">
    <source>
        <dbReference type="SAM" id="Phobius"/>
    </source>
</evidence>
<dbReference type="KEGG" id="acry:AC20117_08165"/>
<dbReference type="STRING" id="37928.SAMN04489742_1840"/>
<gene>
    <name evidence="2" type="ORF">SAMN04489742_1840</name>
</gene>
<evidence type="ECO:0000313" key="3">
    <source>
        <dbReference type="Proteomes" id="UP000181917"/>
    </source>
</evidence>
<keyword evidence="1" id="KW-1133">Transmembrane helix</keyword>
<feature type="transmembrane region" description="Helical" evidence="1">
    <location>
        <begin position="12"/>
        <end position="40"/>
    </location>
</feature>
<sequence>MSNTVVGMAVGAALAWAALVFEFWGFLLMAVFLAVGALIGRAADGKLDLRGVRDALTGRRSSS</sequence>
<dbReference type="RefSeq" id="WP_074700154.1">
    <property type="nucleotide sequence ID" value="NZ_CP018863.1"/>
</dbReference>
<dbReference type="Pfam" id="PF10031">
    <property type="entry name" value="DUF2273"/>
    <property type="match status" value="1"/>
</dbReference>
<organism evidence="2 3">
    <name type="scientific">Crystallibacter crystallopoietes</name>
    <dbReference type="NCBI Taxonomy" id="37928"/>
    <lineage>
        <taxon>Bacteria</taxon>
        <taxon>Bacillati</taxon>
        <taxon>Actinomycetota</taxon>
        <taxon>Actinomycetes</taxon>
        <taxon>Micrococcales</taxon>
        <taxon>Micrococcaceae</taxon>
        <taxon>Crystallibacter</taxon>
    </lineage>
</organism>
<dbReference type="AlphaFoldDB" id="A0A1H1CBJ8"/>
<reference evidence="2 3" key="1">
    <citation type="submission" date="2016-10" db="EMBL/GenBank/DDBJ databases">
        <authorList>
            <person name="de Groot N.N."/>
        </authorList>
    </citation>
    <scope>NUCLEOTIDE SEQUENCE [LARGE SCALE GENOMIC DNA]</scope>
    <source>
        <strain evidence="2 3">DSM 20117</strain>
    </source>
</reference>
<keyword evidence="3" id="KW-1185">Reference proteome</keyword>
<keyword evidence="1" id="KW-0472">Membrane</keyword>
<dbReference type="InterPro" id="IPR018730">
    <property type="entry name" value="DUF2273"/>
</dbReference>